<keyword evidence="2" id="KW-0804">Transcription</keyword>
<dbReference type="Proteomes" id="UP001597399">
    <property type="component" value="Unassembled WGS sequence"/>
</dbReference>
<dbReference type="InterPro" id="IPR016032">
    <property type="entry name" value="Sig_transdc_resp-reg_C-effctor"/>
</dbReference>
<dbReference type="SUPFAM" id="SSF46894">
    <property type="entry name" value="C-terminal effector domain of the bipartite response regulators"/>
    <property type="match status" value="1"/>
</dbReference>
<comment type="caution">
    <text evidence="4">The sequence shown here is derived from an EMBL/GenBank/DDBJ whole genome shotgun (WGS) entry which is preliminary data.</text>
</comment>
<evidence type="ECO:0000259" key="3">
    <source>
        <dbReference type="Pfam" id="PF14493"/>
    </source>
</evidence>
<name>A0ABW5S1F2_9BACL</name>
<dbReference type="RefSeq" id="WP_253062791.1">
    <property type="nucleotide sequence ID" value="NZ_JAMXWM010000016.1"/>
</dbReference>
<dbReference type="InterPro" id="IPR029491">
    <property type="entry name" value="Helicase_HTH"/>
</dbReference>
<keyword evidence="5" id="KW-1185">Reference proteome</keyword>
<dbReference type="EMBL" id="JBHUMQ010000010">
    <property type="protein sequence ID" value="MFD2692834.1"/>
    <property type="molecule type" value="Genomic_DNA"/>
</dbReference>
<feature type="domain" description="Helicase Helix-turn-helix" evidence="3">
    <location>
        <begin position="255"/>
        <end position="343"/>
    </location>
</feature>
<dbReference type="InterPro" id="IPR008308">
    <property type="entry name" value="YpbB-like"/>
</dbReference>
<organism evidence="4 5">
    <name type="scientific">Sporolactobacillus shoreicorticis</name>
    <dbReference type="NCBI Taxonomy" id="1923877"/>
    <lineage>
        <taxon>Bacteria</taxon>
        <taxon>Bacillati</taxon>
        <taxon>Bacillota</taxon>
        <taxon>Bacilli</taxon>
        <taxon>Bacillales</taxon>
        <taxon>Sporolactobacillaceae</taxon>
        <taxon>Sporolactobacillus</taxon>
    </lineage>
</organism>
<keyword evidence="1" id="KW-0805">Transcription regulation</keyword>
<gene>
    <name evidence="4" type="ORF">ACFSUE_04205</name>
</gene>
<accession>A0ABW5S1F2</accession>
<evidence type="ECO:0000313" key="4">
    <source>
        <dbReference type="EMBL" id="MFD2692834.1"/>
    </source>
</evidence>
<protein>
    <submittedName>
        <fullName evidence="4">Helix-turn-helix domain-containing protein</fullName>
    </submittedName>
</protein>
<proteinExistence type="predicted"/>
<dbReference type="PIRSF" id="PIRSF021350">
    <property type="entry name" value="UCP021350"/>
    <property type="match status" value="1"/>
</dbReference>
<evidence type="ECO:0000256" key="2">
    <source>
        <dbReference type="ARBA" id="ARBA00023163"/>
    </source>
</evidence>
<evidence type="ECO:0000256" key="1">
    <source>
        <dbReference type="ARBA" id="ARBA00023015"/>
    </source>
</evidence>
<sequence length="349" mass="39937">MFSEALLLFLIRQFHGERTVSGIYHLLKGKQSSQSIQDSYLFGVKPFFHLCDDLERQSFQKLIERLHDCGWIQCVNSKQTTFIITEAGKNKLNKSGIEHTIPDGVKITNYVTTEGQFWLKLQLLIQTLSALRYHETAFLPITKQPPVTEAIRRIVLNRSLTRNELAHQLYQELCRLLTHIPRAEADLFAAQFSGYQMIGLTMKQIADESGKDLYECRMLFKSALRRLMADVSNNKSRYPLVASLISPAVSSLSNTAAVTLRLLRSGLSALETANHRNLSLSTIEDHLVEIALKEPTFDLSEYLAEELEQHIVERAHRLNTRRLKTIKNDLRENASYLQIRLALAKNTLR</sequence>
<dbReference type="Pfam" id="PF14493">
    <property type="entry name" value="HTH_40"/>
    <property type="match status" value="1"/>
</dbReference>
<evidence type="ECO:0000313" key="5">
    <source>
        <dbReference type="Proteomes" id="UP001597399"/>
    </source>
</evidence>
<reference evidence="5" key="1">
    <citation type="journal article" date="2019" name="Int. J. Syst. Evol. Microbiol.">
        <title>The Global Catalogue of Microorganisms (GCM) 10K type strain sequencing project: providing services to taxonomists for standard genome sequencing and annotation.</title>
        <authorList>
            <consortium name="The Broad Institute Genomics Platform"/>
            <consortium name="The Broad Institute Genome Sequencing Center for Infectious Disease"/>
            <person name="Wu L."/>
            <person name="Ma J."/>
        </authorList>
    </citation>
    <scope>NUCLEOTIDE SEQUENCE [LARGE SCALE GENOMIC DNA]</scope>
    <source>
        <strain evidence="5">TISTR 2466</strain>
    </source>
</reference>